<feature type="region of interest" description="Disordered" evidence="2">
    <location>
        <begin position="1"/>
        <end position="86"/>
    </location>
</feature>
<accession>A0A445CP19</accession>
<comment type="caution">
    <text evidence="4">The sequence shown here is derived from an EMBL/GenBank/DDBJ whole genome shotgun (WGS) entry which is preliminary data.</text>
</comment>
<gene>
    <name evidence="4" type="ORF">Ahy_A06g027542</name>
</gene>
<feature type="compositionally biased region" description="Basic and acidic residues" evidence="2">
    <location>
        <begin position="36"/>
        <end position="51"/>
    </location>
</feature>
<feature type="region of interest" description="Disordered" evidence="2">
    <location>
        <begin position="456"/>
        <end position="475"/>
    </location>
</feature>
<dbReference type="AlphaFoldDB" id="A0A445CP19"/>
<dbReference type="PANTHER" id="PTHR31973">
    <property type="entry name" value="POLYPROTEIN, PUTATIVE-RELATED"/>
    <property type="match status" value="1"/>
</dbReference>
<feature type="compositionally biased region" description="Basic residues" evidence="2">
    <location>
        <begin position="210"/>
        <end position="222"/>
    </location>
</feature>
<protein>
    <recommendedName>
        <fullName evidence="3">SWIM-type domain-containing protein</fullName>
    </recommendedName>
</protein>
<proteinExistence type="predicted"/>
<dbReference type="PANTHER" id="PTHR31973:SF197">
    <property type="entry name" value="SWIM-TYPE DOMAIN-CONTAINING PROTEIN"/>
    <property type="match status" value="1"/>
</dbReference>
<feature type="compositionally biased region" description="Polar residues" evidence="2">
    <location>
        <begin position="328"/>
        <end position="338"/>
    </location>
</feature>
<evidence type="ECO:0000256" key="2">
    <source>
        <dbReference type="SAM" id="MobiDB-lite"/>
    </source>
</evidence>
<feature type="compositionally biased region" description="Polar residues" evidence="2">
    <location>
        <begin position="293"/>
        <end position="305"/>
    </location>
</feature>
<organism evidence="4 5">
    <name type="scientific">Arachis hypogaea</name>
    <name type="common">Peanut</name>
    <dbReference type="NCBI Taxonomy" id="3818"/>
    <lineage>
        <taxon>Eukaryota</taxon>
        <taxon>Viridiplantae</taxon>
        <taxon>Streptophyta</taxon>
        <taxon>Embryophyta</taxon>
        <taxon>Tracheophyta</taxon>
        <taxon>Spermatophyta</taxon>
        <taxon>Magnoliopsida</taxon>
        <taxon>eudicotyledons</taxon>
        <taxon>Gunneridae</taxon>
        <taxon>Pentapetalae</taxon>
        <taxon>rosids</taxon>
        <taxon>fabids</taxon>
        <taxon>Fabales</taxon>
        <taxon>Fabaceae</taxon>
        <taxon>Papilionoideae</taxon>
        <taxon>50 kb inversion clade</taxon>
        <taxon>dalbergioids sensu lato</taxon>
        <taxon>Dalbergieae</taxon>
        <taxon>Pterocarpus clade</taxon>
        <taxon>Arachis</taxon>
    </lineage>
</organism>
<feature type="compositionally biased region" description="Polar residues" evidence="2">
    <location>
        <begin position="456"/>
        <end position="465"/>
    </location>
</feature>
<sequence length="475" mass="52890">MPHDKCDPDPAPPTPILIPNSPIAIAVHANTPTTRPTHDDTKSMAEHENPKLHHIPNPKPTTKPNTTPTVKQNKKPKQNQKPKRRTGFLYGLGDEAYEKFEVHEQPTNMVVDLGKRLCTCQFWMLTGCFYLNYSMAWSGLELPFVWCALGIPCVHACAALARVNRRPEDFCHPLVTMESYRKTYEHYINPLPGPSMWKKSAYSQPQAPNIKRKPGKLTTKRRKDADKGTSVNKKAKHTVTLKRQLKPFTCTYYGVKGHTKRGCKQKRADELVAALTAAAATVAAFKAKASASGSTPATESSNTVTPGPPAADIPPPVSASQAEEVELSQPNYGGTQDETPPPTTTRPPKLPTKRRTPQQPVTTSVDLMQGASAATSSRLESYHQNSQQHIFRKHSRCNSGIQRRAYLGEFPFQTIRTQDISHTHTALVLACLYSDLASLWLIALNFPLLQLHVQPSSNQQSNGYENDQGRRRRRR</sequence>
<dbReference type="EMBL" id="SDMP01000006">
    <property type="protein sequence ID" value="RYR52658.1"/>
    <property type="molecule type" value="Genomic_DNA"/>
</dbReference>
<feature type="domain" description="SWIM-type" evidence="3">
    <location>
        <begin position="109"/>
        <end position="164"/>
    </location>
</feature>
<feature type="compositionally biased region" description="Low complexity" evidence="2">
    <location>
        <begin position="60"/>
        <end position="71"/>
    </location>
</feature>
<keyword evidence="1" id="KW-0479">Metal-binding</keyword>
<evidence type="ECO:0000313" key="4">
    <source>
        <dbReference type="EMBL" id="RYR52658.1"/>
    </source>
</evidence>
<keyword evidence="1" id="KW-0862">Zinc</keyword>
<dbReference type="Proteomes" id="UP000289738">
    <property type="component" value="Chromosome A06"/>
</dbReference>
<name>A0A445CP19_ARAHY</name>
<dbReference type="InterPro" id="IPR007527">
    <property type="entry name" value="Znf_SWIM"/>
</dbReference>
<feature type="compositionally biased region" description="Pro residues" evidence="2">
    <location>
        <begin position="306"/>
        <end position="317"/>
    </location>
</feature>
<reference evidence="4 5" key="1">
    <citation type="submission" date="2019-01" db="EMBL/GenBank/DDBJ databases">
        <title>Sequencing of cultivated peanut Arachis hypogaea provides insights into genome evolution and oil improvement.</title>
        <authorList>
            <person name="Chen X."/>
        </authorList>
    </citation>
    <scope>NUCLEOTIDE SEQUENCE [LARGE SCALE GENOMIC DNA]</scope>
    <source>
        <strain evidence="5">cv. Fuhuasheng</strain>
        <tissue evidence="4">Leaves</tissue>
    </source>
</reference>
<feature type="region of interest" description="Disordered" evidence="2">
    <location>
        <begin position="202"/>
        <end position="238"/>
    </location>
</feature>
<dbReference type="GO" id="GO:0008270">
    <property type="term" value="F:zinc ion binding"/>
    <property type="evidence" value="ECO:0007669"/>
    <property type="project" value="UniProtKB-KW"/>
</dbReference>
<feature type="region of interest" description="Disordered" evidence="2">
    <location>
        <begin position="289"/>
        <end position="363"/>
    </location>
</feature>
<dbReference type="PROSITE" id="PS50966">
    <property type="entry name" value="ZF_SWIM"/>
    <property type="match status" value="1"/>
</dbReference>
<feature type="compositionally biased region" description="Pro residues" evidence="2">
    <location>
        <begin position="339"/>
        <end position="350"/>
    </location>
</feature>
<feature type="compositionally biased region" description="Basic residues" evidence="2">
    <location>
        <begin position="72"/>
        <end position="86"/>
    </location>
</feature>
<evidence type="ECO:0000313" key="5">
    <source>
        <dbReference type="Proteomes" id="UP000289738"/>
    </source>
</evidence>
<evidence type="ECO:0000259" key="3">
    <source>
        <dbReference type="PROSITE" id="PS50966"/>
    </source>
</evidence>
<keyword evidence="1" id="KW-0863">Zinc-finger</keyword>
<evidence type="ECO:0000256" key="1">
    <source>
        <dbReference type="PROSITE-ProRule" id="PRU00325"/>
    </source>
</evidence>
<keyword evidence="5" id="KW-1185">Reference proteome</keyword>